<dbReference type="InterPro" id="IPR005526">
    <property type="entry name" value="Septum_form_inhib_MinC_C"/>
</dbReference>
<organism evidence="8 9">
    <name type="scientific">Piscirickettsia salmonis</name>
    <dbReference type="NCBI Taxonomy" id="1238"/>
    <lineage>
        <taxon>Bacteria</taxon>
        <taxon>Pseudomonadati</taxon>
        <taxon>Pseudomonadota</taxon>
        <taxon>Gammaproteobacteria</taxon>
        <taxon>Thiotrichales</taxon>
        <taxon>Piscirickettsiaceae</taxon>
        <taxon>Piscirickettsia</taxon>
    </lineage>
</organism>
<gene>
    <name evidence="6 8" type="primary">minC</name>
    <name evidence="8" type="ORF">Psal009_02303</name>
</gene>
<protein>
    <recommendedName>
        <fullName evidence="6">Probable septum site-determining protein MinC</fullName>
    </recommendedName>
</protein>
<dbReference type="GO" id="GO:0051302">
    <property type="term" value="P:regulation of cell division"/>
    <property type="evidence" value="ECO:0007669"/>
    <property type="project" value="InterPro"/>
</dbReference>
<name>A0A9Q5VFV4_PISSA</name>
<evidence type="ECO:0000256" key="1">
    <source>
        <dbReference type="ARBA" id="ARBA00006291"/>
    </source>
</evidence>
<dbReference type="InterPro" id="IPR013033">
    <property type="entry name" value="MinC"/>
</dbReference>
<dbReference type="HAMAP" id="MF_00267">
    <property type="entry name" value="MinC"/>
    <property type="match status" value="1"/>
</dbReference>
<feature type="region of interest" description="Disordered" evidence="7">
    <location>
        <begin position="128"/>
        <end position="163"/>
    </location>
</feature>
<dbReference type="InterPro" id="IPR016098">
    <property type="entry name" value="CAP/MinC_C"/>
</dbReference>
<dbReference type="GeneID" id="66741494"/>
<dbReference type="SUPFAM" id="SSF63848">
    <property type="entry name" value="Cell-division inhibitor MinC, C-terminal domain"/>
    <property type="match status" value="1"/>
</dbReference>
<dbReference type="GO" id="GO:0000902">
    <property type="term" value="P:cell morphogenesis"/>
    <property type="evidence" value="ECO:0007669"/>
    <property type="project" value="InterPro"/>
</dbReference>
<evidence type="ECO:0000256" key="3">
    <source>
        <dbReference type="ARBA" id="ARBA00023210"/>
    </source>
</evidence>
<keyword evidence="2 6" id="KW-0132">Cell division</keyword>
<dbReference type="Gene3D" id="2.160.20.70">
    <property type="match status" value="1"/>
</dbReference>
<comment type="similarity">
    <text evidence="1 6">Belongs to the MinC family.</text>
</comment>
<evidence type="ECO:0000256" key="4">
    <source>
        <dbReference type="ARBA" id="ARBA00023306"/>
    </source>
</evidence>
<keyword evidence="3 6" id="KW-0717">Septation</keyword>
<dbReference type="Pfam" id="PF03775">
    <property type="entry name" value="MinC_C"/>
    <property type="match status" value="1"/>
</dbReference>
<sequence>MNTALHETDIAKTTAPVTTCQLKGSLFTLTVLLIYNSDINQLEKELQEKVKYAPHFFQHTPTVLDISQFKLAEVPDFFAIQTCCRRLGLIPVAVRGGNQTQHMGAQHAGFAILPAAKEEPAVKKTVTIASKQQRQEPSASSSSAQSQSATADKAPSVTETTSKAKNKIITKPVRSGQQIYNGEGDLIILSSVSPGAELIADGNIHVYGTLKGRALAGVNGNQHARIFCGRLEAELISIAGQYKINEEIQCYSQDNHLQIYLEHNQLLIRPL</sequence>
<dbReference type="PANTHER" id="PTHR34108">
    <property type="entry name" value="SEPTUM SITE-DETERMINING PROTEIN MINC"/>
    <property type="match status" value="1"/>
</dbReference>
<dbReference type="PANTHER" id="PTHR34108:SF1">
    <property type="entry name" value="SEPTUM SITE-DETERMINING PROTEIN MINC"/>
    <property type="match status" value="1"/>
</dbReference>
<evidence type="ECO:0000256" key="2">
    <source>
        <dbReference type="ARBA" id="ARBA00022618"/>
    </source>
</evidence>
<dbReference type="GO" id="GO:0000917">
    <property type="term" value="P:division septum assembly"/>
    <property type="evidence" value="ECO:0007669"/>
    <property type="project" value="UniProtKB-KW"/>
</dbReference>
<dbReference type="Proteomes" id="UP000422232">
    <property type="component" value="Chromosome"/>
</dbReference>
<comment type="subunit">
    <text evidence="6">Interacts with MinD and FtsZ.</text>
</comment>
<keyword evidence="4 6" id="KW-0131">Cell cycle</keyword>
<dbReference type="EMBL" id="CP038908">
    <property type="protein sequence ID" value="QGO06390.1"/>
    <property type="molecule type" value="Genomic_DNA"/>
</dbReference>
<proteinExistence type="inferred from homology"/>
<feature type="compositionally biased region" description="Polar residues" evidence="7">
    <location>
        <begin position="128"/>
        <end position="137"/>
    </location>
</feature>
<evidence type="ECO:0000256" key="7">
    <source>
        <dbReference type="SAM" id="MobiDB-lite"/>
    </source>
</evidence>
<evidence type="ECO:0000313" key="8">
    <source>
        <dbReference type="EMBL" id="QGO06390.1"/>
    </source>
</evidence>
<evidence type="ECO:0000256" key="6">
    <source>
        <dbReference type="HAMAP-Rule" id="MF_00267"/>
    </source>
</evidence>
<evidence type="ECO:0000256" key="5">
    <source>
        <dbReference type="ARBA" id="ARBA00025606"/>
    </source>
</evidence>
<reference evidence="8 9" key="1">
    <citation type="submission" date="2019-04" db="EMBL/GenBank/DDBJ databases">
        <title>Complete genome sequencing of Piscirickettsia salmonis strain Psal-009.</title>
        <authorList>
            <person name="Schober I."/>
            <person name="Bunk B."/>
            <person name="Sproer C."/>
            <person name="Carril G.P."/>
            <person name="Riedel T."/>
            <person name="Flores-Herrera P.A."/>
            <person name="Nourdin-Galindo G."/>
            <person name="Marshall S.H."/>
            <person name="Overmann J."/>
        </authorList>
    </citation>
    <scope>NUCLEOTIDE SEQUENCE [LARGE SCALE GENOMIC DNA]</scope>
    <source>
        <strain evidence="8 9">Psal-009</strain>
    </source>
</reference>
<evidence type="ECO:0000313" key="9">
    <source>
        <dbReference type="Proteomes" id="UP000422232"/>
    </source>
</evidence>
<dbReference type="NCBIfam" id="TIGR01222">
    <property type="entry name" value="minC"/>
    <property type="match status" value="1"/>
</dbReference>
<accession>A0A9Q5VFV4</accession>
<dbReference type="InterPro" id="IPR007874">
    <property type="entry name" value="MinC_N"/>
</dbReference>
<dbReference type="Gene3D" id="3.30.70.260">
    <property type="match status" value="1"/>
</dbReference>
<dbReference type="AlphaFoldDB" id="A0A9Q5VFV4"/>
<dbReference type="Pfam" id="PF05209">
    <property type="entry name" value="MinC_N"/>
    <property type="match status" value="1"/>
</dbReference>
<keyword evidence="9" id="KW-1185">Reference proteome</keyword>
<dbReference type="InterPro" id="IPR036145">
    <property type="entry name" value="MinC_C_sf"/>
</dbReference>
<feature type="compositionally biased region" description="Low complexity" evidence="7">
    <location>
        <begin position="138"/>
        <end position="149"/>
    </location>
</feature>
<comment type="function">
    <text evidence="5 6">Cell division inhibitor that blocks the formation of polar Z ring septums. Rapidly oscillates between the poles of the cell to destabilize FtsZ filaments that have formed before they mature into polar Z rings. Prevents FtsZ polymerization.</text>
</comment>
<dbReference type="GO" id="GO:1901891">
    <property type="term" value="P:regulation of cell septum assembly"/>
    <property type="evidence" value="ECO:0007669"/>
    <property type="project" value="InterPro"/>
</dbReference>
<dbReference type="RefSeq" id="WP_016209813.1">
    <property type="nucleotide sequence ID" value="NZ_CP012413.1"/>
</dbReference>